<dbReference type="STRING" id="73230.A0A2B7ZA62"/>
<evidence type="ECO:0000256" key="1">
    <source>
        <dbReference type="SAM" id="MobiDB-lite"/>
    </source>
</evidence>
<evidence type="ECO:0000313" key="2">
    <source>
        <dbReference type="EMBL" id="PGH33324.1"/>
    </source>
</evidence>
<proteinExistence type="predicted"/>
<name>A0A2B7ZA62_9EURO</name>
<dbReference type="Proteomes" id="UP000226031">
    <property type="component" value="Unassembled WGS sequence"/>
</dbReference>
<sequence>MQEAGPAIIFELDSNVSGLIEKCRLAAKIILDELIAYEQEDYVYAFLRGAPSRLLNMLRKYLSWKDNGTITLKPLSELLDNPSQPSNQTGDSRSSSQSSSMIISTRLNSLAIAVSSLGHSEDQTMSLLASVEEYLESLFIHRIIYLRVSHYMEILYKNPFMNWTLRVRGVSNRQSSYGQACFLMRACCMTLAHSIQCVGNRQSSNG</sequence>
<protein>
    <submittedName>
        <fullName evidence="2">Uncharacterized protein</fullName>
    </submittedName>
</protein>
<comment type="caution">
    <text evidence="2">The sequence shown here is derived from an EMBL/GenBank/DDBJ whole genome shotgun (WGS) entry which is preliminary data.</text>
</comment>
<feature type="compositionally biased region" description="Polar residues" evidence="1">
    <location>
        <begin position="81"/>
        <end position="91"/>
    </location>
</feature>
<dbReference type="AlphaFoldDB" id="A0A2B7ZA62"/>
<keyword evidence="3" id="KW-1185">Reference proteome</keyword>
<organism evidence="2 3">
    <name type="scientific">[Emmonsia] crescens</name>
    <dbReference type="NCBI Taxonomy" id="73230"/>
    <lineage>
        <taxon>Eukaryota</taxon>
        <taxon>Fungi</taxon>
        <taxon>Dikarya</taxon>
        <taxon>Ascomycota</taxon>
        <taxon>Pezizomycotina</taxon>
        <taxon>Eurotiomycetes</taxon>
        <taxon>Eurotiomycetidae</taxon>
        <taxon>Onygenales</taxon>
        <taxon>Ajellomycetaceae</taxon>
        <taxon>Emergomyces</taxon>
    </lineage>
</organism>
<reference evidence="2 3" key="1">
    <citation type="submission" date="2017-10" db="EMBL/GenBank/DDBJ databases">
        <title>Comparative genomics in systemic dimorphic fungi from Ajellomycetaceae.</title>
        <authorList>
            <person name="Munoz J.F."/>
            <person name="Mcewen J.G."/>
            <person name="Clay O.K."/>
            <person name="Cuomo C.A."/>
        </authorList>
    </citation>
    <scope>NUCLEOTIDE SEQUENCE [LARGE SCALE GENOMIC DNA]</scope>
    <source>
        <strain evidence="2 3">UAMH4076</strain>
    </source>
</reference>
<feature type="region of interest" description="Disordered" evidence="1">
    <location>
        <begin position="78"/>
        <end position="98"/>
    </location>
</feature>
<accession>A0A2B7ZA62</accession>
<evidence type="ECO:0000313" key="3">
    <source>
        <dbReference type="Proteomes" id="UP000226031"/>
    </source>
</evidence>
<dbReference type="EMBL" id="PDND01000066">
    <property type="protein sequence ID" value="PGH33324.1"/>
    <property type="molecule type" value="Genomic_DNA"/>
</dbReference>
<gene>
    <name evidence="2" type="ORF">GX50_03877</name>
</gene>